<dbReference type="Gene3D" id="1.25.10.90">
    <property type="match status" value="1"/>
</dbReference>
<proteinExistence type="predicted"/>
<protein>
    <submittedName>
        <fullName evidence="1">DNA alkylation repair protein</fullName>
    </submittedName>
</protein>
<dbReference type="PANTHER" id="PTHR34070:SF1">
    <property type="entry name" value="DNA ALKYLATION REPAIR PROTEIN"/>
    <property type="match status" value="1"/>
</dbReference>
<comment type="caution">
    <text evidence="1">The sequence shown here is derived from an EMBL/GenBank/DDBJ whole genome shotgun (WGS) entry which is preliminary data.</text>
</comment>
<dbReference type="RefSeq" id="WP_071563700.1">
    <property type="nucleotide sequence ID" value="NZ_CAESAR020000076.1"/>
</dbReference>
<name>A0A1J5U8R9_9GAMM</name>
<dbReference type="AlphaFoldDB" id="A0A1J5U8R9"/>
<dbReference type="Proteomes" id="UP000182798">
    <property type="component" value="Unassembled WGS sequence"/>
</dbReference>
<evidence type="ECO:0000313" key="1">
    <source>
        <dbReference type="EMBL" id="OIR25246.1"/>
    </source>
</evidence>
<dbReference type="InterPro" id="IPR014825">
    <property type="entry name" value="DNA_alkylation"/>
</dbReference>
<evidence type="ECO:0000313" key="2">
    <source>
        <dbReference type="Proteomes" id="UP000182798"/>
    </source>
</evidence>
<organism evidence="1 2">
    <name type="scientific">Bathymodiolus thermophilus thioautotrophic gill symbiont</name>
    <dbReference type="NCBI Taxonomy" id="2360"/>
    <lineage>
        <taxon>Bacteria</taxon>
        <taxon>Pseudomonadati</taxon>
        <taxon>Pseudomonadota</taxon>
        <taxon>Gammaproteobacteria</taxon>
        <taxon>sulfur-oxidizing symbionts</taxon>
    </lineage>
</organism>
<dbReference type="CDD" id="cd06561">
    <property type="entry name" value="AlkD_like"/>
    <property type="match status" value="1"/>
</dbReference>
<dbReference type="PANTHER" id="PTHR34070">
    <property type="entry name" value="ARMADILLO-TYPE FOLD"/>
    <property type="match status" value="1"/>
</dbReference>
<dbReference type="OrthoDB" id="9775346at2"/>
<sequence>MEAEIIIKALKSFATPERKKTNEWFFKTGKGEYSEFDKFMGVRMPKVRQVAKQYGNSLAFNEIKILTDHPIHEVRHCGLIILVHHYQIGDCETVFNYYIDNIQAVNNWDLVDTTTPQIVGDYLFKHQEKLPLLLNYAHSPNLWERRIAIIATLAFIRQNEFNITLKIGKLLLNDTQDLIHKAVGWMLREVYKRDPNICKKFLQKNYKQLPRTTLRYAIEHMQKTERLKCLKGNFNVSN</sequence>
<reference evidence="2" key="1">
    <citation type="submission" date="2016-09" db="EMBL/GenBank/DDBJ databases">
        <title>Genome Sequence of Bathymodiolus thermophilus sulfur-oxidizing gill endosymbiont.</title>
        <authorList>
            <person name="Ponnudurai R."/>
            <person name="Kleiner M."/>
            <person name="Sayavedra L."/>
            <person name="Thuermer A."/>
            <person name="Felbeck H."/>
            <person name="Schlueter R."/>
            <person name="Schweder T."/>
            <person name="Markert S."/>
        </authorList>
    </citation>
    <scope>NUCLEOTIDE SEQUENCE [LARGE SCALE GENOMIC DNA]</scope>
    <source>
        <strain evidence="2">BAT/CrabSpa'14</strain>
    </source>
</reference>
<dbReference type="InterPro" id="IPR016024">
    <property type="entry name" value="ARM-type_fold"/>
</dbReference>
<accession>A0A1J5U8R9</accession>
<dbReference type="Pfam" id="PF08713">
    <property type="entry name" value="DNA_alkylation"/>
    <property type="match status" value="1"/>
</dbReference>
<gene>
    <name evidence="1" type="ORF">BGC33_05870</name>
</gene>
<dbReference type="SUPFAM" id="SSF48371">
    <property type="entry name" value="ARM repeat"/>
    <property type="match status" value="1"/>
</dbReference>
<dbReference type="EMBL" id="MIQH01000372">
    <property type="protein sequence ID" value="OIR25246.1"/>
    <property type="molecule type" value="Genomic_DNA"/>
</dbReference>